<proteinExistence type="inferred from homology"/>
<evidence type="ECO:0000256" key="7">
    <source>
        <dbReference type="ARBA" id="ARBA00023170"/>
    </source>
</evidence>
<keyword evidence="5" id="KW-0297">G-protein coupled receptor</keyword>
<reference evidence="12 13" key="1">
    <citation type="journal article" date="2022" name="Front. Cell. Infect. Microbiol.">
        <title>The Genomes of Two Strains of Taenia crassiceps the Animal Model for the Study of Human Cysticercosis.</title>
        <authorList>
            <person name="Bobes R.J."/>
            <person name="Estrada K."/>
            <person name="Rios-Valencia D.G."/>
            <person name="Calderon-Gallegos A."/>
            <person name="de la Torre P."/>
            <person name="Carrero J.C."/>
            <person name="Sanchez-Flores A."/>
            <person name="Laclette J.P."/>
        </authorList>
    </citation>
    <scope>NUCLEOTIDE SEQUENCE [LARGE SCALE GENOMIC DNA]</scope>
    <source>
        <strain evidence="12">WFUcys</strain>
    </source>
</reference>
<keyword evidence="4 10" id="KW-1133">Transmembrane helix</keyword>
<protein>
    <recommendedName>
        <fullName evidence="11">G-protein coupled receptors family 1 profile domain-containing protein</fullName>
    </recommendedName>
</protein>
<comment type="similarity">
    <text evidence="2">Belongs to the G-protein coupled receptor 1 family.</text>
</comment>
<evidence type="ECO:0000256" key="6">
    <source>
        <dbReference type="ARBA" id="ARBA00023136"/>
    </source>
</evidence>
<comment type="subcellular location">
    <subcellularLocation>
        <location evidence="1">Membrane</location>
        <topology evidence="1">Multi-pass membrane protein</topology>
    </subcellularLocation>
</comment>
<evidence type="ECO:0000256" key="8">
    <source>
        <dbReference type="ARBA" id="ARBA00023224"/>
    </source>
</evidence>
<evidence type="ECO:0000256" key="9">
    <source>
        <dbReference type="SAM" id="MobiDB-lite"/>
    </source>
</evidence>
<evidence type="ECO:0000256" key="10">
    <source>
        <dbReference type="SAM" id="Phobius"/>
    </source>
</evidence>
<keyword evidence="6 10" id="KW-0472">Membrane</keyword>
<feature type="transmembrane region" description="Helical" evidence="10">
    <location>
        <begin position="62"/>
        <end position="88"/>
    </location>
</feature>
<dbReference type="PROSITE" id="PS50262">
    <property type="entry name" value="G_PROTEIN_RECEP_F1_2"/>
    <property type="match status" value="1"/>
</dbReference>
<feature type="transmembrane region" description="Helical" evidence="10">
    <location>
        <begin position="427"/>
        <end position="450"/>
    </location>
</feature>
<feature type="transmembrane region" description="Helical" evidence="10">
    <location>
        <begin position="141"/>
        <end position="160"/>
    </location>
</feature>
<keyword evidence="7" id="KW-0675">Receptor</keyword>
<evidence type="ECO:0000259" key="11">
    <source>
        <dbReference type="PROSITE" id="PS50262"/>
    </source>
</evidence>
<dbReference type="SMART" id="SM01381">
    <property type="entry name" value="7TM_GPCR_Srsx"/>
    <property type="match status" value="1"/>
</dbReference>
<keyword evidence="3 10" id="KW-0812">Transmembrane</keyword>
<organism evidence="12 13">
    <name type="scientific">Taenia crassiceps</name>
    <dbReference type="NCBI Taxonomy" id="6207"/>
    <lineage>
        <taxon>Eukaryota</taxon>
        <taxon>Metazoa</taxon>
        <taxon>Spiralia</taxon>
        <taxon>Lophotrochozoa</taxon>
        <taxon>Platyhelminthes</taxon>
        <taxon>Cestoda</taxon>
        <taxon>Eucestoda</taxon>
        <taxon>Cyclophyllidea</taxon>
        <taxon>Taeniidae</taxon>
        <taxon>Taenia</taxon>
    </lineage>
</organism>
<name>A0ABR4QHQ1_9CEST</name>
<dbReference type="PRINTS" id="PR00237">
    <property type="entry name" value="GPCRRHODOPSN"/>
</dbReference>
<feature type="transmembrane region" description="Helical" evidence="10">
    <location>
        <begin position="100"/>
        <end position="121"/>
    </location>
</feature>
<dbReference type="Gene3D" id="1.20.1070.10">
    <property type="entry name" value="Rhodopsin 7-helix transmembrane proteins"/>
    <property type="match status" value="1"/>
</dbReference>
<feature type="region of interest" description="Disordered" evidence="9">
    <location>
        <begin position="318"/>
        <end position="356"/>
    </location>
</feature>
<keyword evidence="8" id="KW-0807">Transducer</keyword>
<evidence type="ECO:0000256" key="2">
    <source>
        <dbReference type="ARBA" id="ARBA00010663"/>
    </source>
</evidence>
<dbReference type="InterPro" id="IPR000611">
    <property type="entry name" value="NPY_rcpt"/>
</dbReference>
<dbReference type="Pfam" id="PF00001">
    <property type="entry name" value="7tm_1"/>
    <property type="match status" value="1"/>
</dbReference>
<evidence type="ECO:0000313" key="13">
    <source>
        <dbReference type="Proteomes" id="UP001651158"/>
    </source>
</evidence>
<dbReference type="Proteomes" id="UP001651158">
    <property type="component" value="Unassembled WGS sequence"/>
</dbReference>
<evidence type="ECO:0000256" key="5">
    <source>
        <dbReference type="ARBA" id="ARBA00023040"/>
    </source>
</evidence>
<feature type="domain" description="G-protein coupled receptors family 1 profile" evidence="11">
    <location>
        <begin position="79"/>
        <end position="447"/>
    </location>
</feature>
<feature type="transmembrane region" description="Helical" evidence="10">
    <location>
        <begin position="368"/>
        <end position="391"/>
    </location>
</feature>
<dbReference type="SUPFAM" id="SSF81321">
    <property type="entry name" value="Family A G protein-coupled receptor-like"/>
    <property type="match status" value="1"/>
</dbReference>
<feature type="transmembrane region" description="Helical" evidence="10">
    <location>
        <begin position="235"/>
        <end position="257"/>
    </location>
</feature>
<dbReference type="PRINTS" id="PR01012">
    <property type="entry name" value="NRPEPTIDEYR"/>
</dbReference>
<dbReference type="PANTHER" id="PTHR24235">
    <property type="entry name" value="NEUROPEPTIDE Y RECEPTOR"/>
    <property type="match status" value="1"/>
</dbReference>
<dbReference type="InterPro" id="IPR000276">
    <property type="entry name" value="GPCR_Rhodpsn"/>
</dbReference>
<sequence>MAQTNVSSTDESHQNLPLPTEGSLEAYILRFLNISANASILHLLKSELTILQEANRLREPELIALIAVNTTLMIFGAAGALILIAAVARKPQKRTPRTLLTVNLAVSDLTLCLFTQPFNLIRTLHWHYEWRFGEVMCKFTSFAQATNVFVVTMSITVIALERFNVIVHPFRSKRIWNRPLCVLPGLWLLAFLMATPMLAFSTVSTGLTFTETSKPRKVCVEASLRNPQLQRFKHAYGIFTLLCQYVVPFVILVAVYIRICTRIRSLTIVNSQNIQQTSALNPTPPVLITDTPVKSSTAKSQSSRSCLDLGGLPKQLVSINGGSVPSRKTEENVRRGRAKKGGKMQQSHQDPQGERQQFRLKRKRRANILLTCVSLVFAISWLPLHAVNIFMDYKEYSAVSLTTSNRNTYGGTNEVGKAFMGARHVTLIQSACLLCVLLSCCVNPLLYGYLNENYRKEFAEILTRCCCGCLRPSLRRGSHPRRC</sequence>
<accession>A0ABR4QHQ1</accession>
<feature type="transmembrane region" description="Helical" evidence="10">
    <location>
        <begin position="180"/>
        <end position="200"/>
    </location>
</feature>
<dbReference type="InterPro" id="IPR017452">
    <property type="entry name" value="GPCR_Rhodpsn_7TM"/>
</dbReference>
<dbReference type="EMBL" id="JAKROA010000003">
    <property type="protein sequence ID" value="KAL5108940.1"/>
    <property type="molecule type" value="Genomic_DNA"/>
</dbReference>
<evidence type="ECO:0000256" key="3">
    <source>
        <dbReference type="ARBA" id="ARBA00022692"/>
    </source>
</evidence>
<comment type="caution">
    <text evidence="12">The sequence shown here is derived from an EMBL/GenBank/DDBJ whole genome shotgun (WGS) entry which is preliminary data.</text>
</comment>
<dbReference type="PANTHER" id="PTHR24235:SF12">
    <property type="entry name" value="G-PROTEIN COUPLED RECEPTORS FAMILY 1 PROFILE DOMAIN-CONTAINING PROTEIN"/>
    <property type="match status" value="1"/>
</dbReference>
<gene>
    <name evidence="12" type="ORF">TcWFU_005259</name>
</gene>
<evidence type="ECO:0000256" key="1">
    <source>
        <dbReference type="ARBA" id="ARBA00004141"/>
    </source>
</evidence>
<keyword evidence="13" id="KW-1185">Reference proteome</keyword>
<evidence type="ECO:0000256" key="4">
    <source>
        <dbReference type="ARBA" id="ARBA00022989"/>
    </source>
</evidence>
<evidence type="ECO:0000313" key="12">
    <source>
        <dbReference type="EMBL" id="KAL5108940.1"/>
    </source>
</evidence>